<keyword evidence="2" id="KW-0521">NADP</keyword>
<dbReference type="InterPro" id="IPR002347">
    <property type="entry name" value="SDR_fam"/>
</dbReference>
<evidence type="ECO:0000313" key="4">
    <source>
        <dbReference type="EMBL" id="KAG8060100.1"/>
    </source>
</evidence>
<comment type="similarity">
    <text evidence="1">Belongs to the short-chain dehydrogenases/reductases (SDR) family.</text>
</comment>
<comment type="caution">
    <text evidence="4">The sequence shown here is derived from an EMBL/GenBank/DDBJ whole genome shotgun (WGS) entry which is preliminary data.</text>
</comment>
<dbReference type="OrthoDB" id="1933717at2759"/>
<evidence type="ECO:0000313" key="5">
    <source>
        <dbReference type="Proteomes" id="UP000729402"/>
    </source>
</evidence>
<proteinExistence type="inferred from homology"/>
<organism evidence="4 5">
    <name type="scientific">Zizania palustris</name>
    <name type="common">Northern wild rice</name>
    <dbReference type="NCBI Taxonomy" id="103762"/>
    <lineage>
        <taxon>Eukaryota</taxon>
        <taxon>Viridiplantae</taxon>
        <taxon>Streptophyta</taxon>
        <taxon>Embryophyta</taxon>
        <taxon>Tracheophyta</taxon>
        <taxon>Spermatophyta</taxon>
        <taxon>Magnoliopsida</taxon>
        <taxon>Liliopsida</taxon>
        <taxon>Poales</taxon>
        <taxon>Poaceae</taxon>
        <taxon>BOP clade</taxon>
        <taxon>Oryzoideae</taxon>
        <taxon>Oryzeae</taxon>
        <taxon>Zizaniinae</taxon>
        <taxon>Zizania</taxon>
    </lineage>
</organism>
<dbReference type="Pfam" id="PF00106">
    <property type="entry name" value="adh_short"/>
    <property type="match status" value="1"/>
</dbReference>
<evidence type="ECO:0000256" key="3">
    <source>
        <dbReference type="ARBA" id="ARBA00023002"/>
    </source>
</evidence>
<dbReference type="Pfam" id="PF13561">
    <property type="entry name" value="adh_short_C2"/>
    <property type="match status" value="1"/>
</dbReference>
<evidence type="ECO:0000256" key="2">
    <source>
        <dbReference type="ARBA" id="ARBA00022857"/>
    </source>
</evidence>
<evidence type="ECO:0000256" key="1">
    <source>
        <dbReference type="ARBA" id="ARBA00006484"/>
    </source>
</evidence>
<dbReference type="GO" id="GO:0016020">
    <property type="term" value="C:membrane"/>
    <property type="evidence" value="ECO:0007669"/>
    <property type="project" value="TreeGrafter"/>
</dbReference>
<dbReference type="PANTHER" id="PTHR43490:SF135">
    <property type="entry name" value="OS02G0640800 PROTEIN"/>
    <property type="match status" value="1"/>
</dbReference>
<sequence>MMQPGSNNYFPAGKRVAVVTGGNRGIGLEICRQLADNGVAVVLTARDEERGAGAAAAIRRLGLSEVMFHQLDVADYSSAARLADFIKHKFGKLDILVNNAGILGVTFQFDDSDLEKPIEGKSANEALEWLSQQTVETNEHAEECLRINYHGTKNAVQALLPLLQSSPDGRIVIVSSIYGKLSFFSGDELKEELNDVDKLSEERLDELAELFVDDFKNGELESRGWPAKGDGFVAYKASKALLHAYTRVLARKHAPSLRVNCVHPGYVKTEMTRGTGELTVEEGAAGPVTVALSPPGGATGVFFFRTEPASLLLRVKHGNLESHGGDRSAIGKCVGQRRRMRTNRNRFLKICHRHES</sequence>
<reference evidence="4" key="2">
    <citation type="submission" date="2021-02" db="EMBL/GenBank/DDBJ databases">
        <authorList>
            <person name="Kimball J.A."/>
            <person name="Haas M.W."/>
            <person name="Macchietto M."/>
            <person name="Kono T."/>
            <person name="Duquette J."/>
            <person name="Shao M."/>
        </authorList>
    </citation>
    <scope>NUCLEOTIDE SEQUENCE</scope>
    <source>
        <tissue evidence="4">Fresh leaf tissue</tissue>
    </source>
</reference>
<gene>
    <name evidence="4" type="ORF">GUJ93_ZPchr0002g26712</name>
</gene>
<keyword evidence="5" id="KW-1185">Reference proteome</keyword>
<dbReference type="GO" id="GO:0016491">
    <property type="term" value="F:oxidoreductase activity"/>
    <property type="evidence" value="ECO:0007669"/>
    <property type="project" value="UniProtKB-KW"/>
</dbReference>
<keyword evidence="3" id="KW-0560">Oxidoreductase</keyword>
<accession>A0A8J5SBL3</accession>
<reference evidence="4" key="1">
    <citation type="journal article" date="2021" name="bioRxiv">
        <title>Whole Genome Assembly and Annotation of Northern Wild Rice, Zizania palustris L., Supports a Whole Genome Duplication in the Zizania Genus.</title>
        <authorList>
            <person name="Haas M."/>
            <person name="Kono T."/>
            <person name="Macchietto M."/>
            <person name="Millas R."/>
            <person name="McGilp L."/>
            <person name="Shao M."/>
            <person name="Duquette J."/>
            <person name="Hirsch C.N."/>
            <person name="Kimball J."/>
        </authorList>
    </citation>
    <scope>NUCLEOTIDE SEQUENCE</scope>
    <source>
        <tissue evidence="4">Fresh leaf tissue</tissue>
    </source>
</reference>
<dbReference type="EMBL" id="JAAALK010000287">
    <property type="protein sequence ID" value="KAG8060100.1"/>
    <property type="molecule type" value="Genomic_DNA"/>
</dbReference>
<dbReference type="AlphaFoldDB" id="A0A8J5SBL3"/>
<name>A0A8J5SBL3_ZIZPA</name>
<dbReference type="PANTHER" id="PTHR43490">
    <property type="entry name" value="(+)-NEOMENTHOL DEHYDROGENASE"/>
    <property type="match status" value="1"/>
</dbReference>
<protein>
    <submittedName>
        <fullName evidence="4">Uncharacterized protein</fullName>
    </submittedName>
</protein>
<dbReference type="Proteomes" id="UP000729402">
    <property type="component" value="Unassembled WGS sequence"/>
</dbReference>